<sequence>MTTLVLVTGGNGFLGGHLIHQLLTQGYQVRATLRHLDAAETVLDNLQLQQTPHLDQLSFVQADLLTDDGWADAMAGVTHVLSVAAPVFVNGEIATPELIQTATVGTRRILQAAEDAGVQRVVMTANFGAVGFSNHDLTRTTTEDDWTDPNEPGLSPYELSKLLAEKAAWAFAKTSHLTLATVAAGAMLGPAFGNHVSGSFGLVHQLIAGKTRFAPNVQFNISDVRDVVDVHLRALFHPEAAGQRFLAVEDGSRSLPELVTLIRRERPQLAPQLPKHTLPAWLIRAVSPFNKTAKEGVLMLSISHQVSNQKARQLGWTPLATIDEAVLATVDSLVKLETQPS</sequence>
<evidence type="ECO:0000313" key="4">
    <source>
        <dbReference type="EMBL" id="KRN25675.1"/>
    </source>
</evidence>
<keyword evidence="5" id="KW-1185">Reference proteome</keyword>
<dbReference type="Gene3D" id="3.40.50.720">
    <property type="entry name" value="NAD(P)-binding Rossmann-like Domain"/>
    <property type="match status" value="1"/>
</dbReference>
<dbReference type="Pfam" id="PF01370">
    <property type="entry name" value="Epimerase"/>
    <property type="match status" value="1"/>
</dbReference>
<protein>
    <recommendedName>
        <fullName evidence="3">NAD-dependent epimerase/dehydratase domain-containing protein</fullName>
    </recommendedName>
</protein>
<reference evidence="4 5" key="1">
    <citation type="journal article" date="2015" name="Genome Announc.">
        <title>Expanding the biotechnology potential of lactobacilli through comparative genomics of 213 strains and associated genera.</title>
        <authorList>
            <person name="Sun Z."/>
            <person name="Harris H.M."/>
            <person name="McCann A."/>
            <person name="Guo C."/>
            <person name="Argimon S."/>
            <person name="Zhang W."/>
            <person name="Yang X."/>
            <person name="Jeffery I.B."/>
            <person name="Cooney J.C."/>
            <person name="Kagawa T.F."/>
            <person name="Liu W."/>
            <person name="Song Y."/>
            <person name="Salvetti E."/>
            <person name="Wrobel A."/>
            <person name="Rasinkangas P."/>
            <person name="Parkhill J."/>
            <person name="Rea M.C."/>
            <person name="O'Sullivan O."/>
            <person name="Ritari J."/>
            <person name="Douillard F.P."/>
            <person name="Paul Ross R."/>
            <person name="Yang R."/>
            <person name="Briner A.E."/>
            <person name="Felis G.E."/>
            <person name="de Vos W.M."/>
            <person name="Barrangou R."/>
            <person name="Klaenhammer T.R."/>
            <person name="Caufield P.W."/>
            <person name="Cui Y."/>
            <person name="Zhang H."/>
            <person name="O'Toole P.W."/>
        </authorList>
    </citation>
    <scope>NUCLEOTIDE SEQUENCE [LARGE SCALE GENOMIC DNA]</scope>
    <source>
        <strain evidence="4 5">DSM 23365</strain>
    </source>
</reference>
<keyword evidence="1" id="KW-0560">Oxidoreductase</keyword>
<dbReference type="RefSeq" id="WP_057151793.1">
    <property type="nucleotide sequence ID" value="NZ_AYZM01000064.1"/>
</dbReference>
<evidence type="ECO:0000313" key="5">
    <source>
        <dbReference type="Proteomes" id="UP000051442"/>
    </source>
</evidence>
<evidence type="ECO:0000259" key="3">
    <source>
        <dbReference type="Pfam" id="PF01370"/>
    </source>
</evidence>
<comment type="similarity">
    <text evidence="2">Belongs to the NAD(P)-dependent epimerase/dehydratase family. Dihydroflavonol-4-reductase subfamily.</text>
</comment>
<dbReference type="PANTHER" id="PTHR10366:SF564">
    <property type="entry name" value="STEROL-4-ALPHA-CARBOXYLATE 3-DEHYDROGENASE, DECARBOXYLATING"/>
    <property type="match status" value="1"/>
</dbReference>
<gene>
    <name evidence="4" type="ORF">FD14_GL000230</name>
</gene>
<dbReference type="PANTHER" id="PTHR10366">
    <property type="entry name" value="NAD DEPENDENT EPIMERASE/DEHYDRATASE"/>
    <property type="match status" value="1"/>
</dbReference>
<proteinExistence type="inferred from homology"/>
<name>A0A0R2FEA1_9LACO</name>
<evidence type="ECO:0000256" key="1">
    <source>
        <dbReference type="ARBA" id="ARBA00023002"/>
    </source>
</evidence>
<dbReference type="GO" id="GO:0016616">
    <property type="term" value="F:oxidoreductase activity, acting on the CH-OH group of donors, NAD or NADP as acceptor"/>
    <property type="evidence" value="ECO:0007669"/>
    <property type="project" value="TreeGrafter"/>
</dbReference>
<dbReference type="OrthoDB" id="9778052at2"/>
<evidence type="ECO:0000256" key="2">
    <source>
        <dbReference type="ARBA" id="ARBA00023445"/>
    </source>
</evidence>
<dbReference type="InterPro" id="IPR001509">
    <property type="entry name" value="Epimerase_deHydtase"/>
</dbReference>
<dbReference type="PATRIC" id="fig|1423804.4.peg.253"/>
<dbReference type="STRING" id="1423804.FD14_GL000230"/>
<dbReference type="AlphaFoldDB" id="A0A0R2FEA1"/>
<accession>A0A0R2FEA1</accession>
<feature type="domain" description="NAD-dependent epimerase/dehydratase" evidence="3">
    <location>
        <begin position="5"/>
        <end position="241"/>
    </location>
</feature>
<organism evidence="4 5">
    <name type="scientific">Secundilactobacillus similis DSM 23365 = JCM 2765</name>
    <dbReference type="NCBI Taxonomy" id="1423804"/>
    <lineage>
        <taxon>Bacteria</taxon>
        <taxon>Bacillati</taxon>
        <taxon>Bacillota</taxon>
        <taxon>Bacilli</taxon>
        <taxon>Lactobacillales</taxon>
        <taxon>Lactobacillaceae</taxon>
        <taxon>Secundilactobacillus</taxon>
    </lineage>
</organism>
<dbReference type="EMBL" id="AYZM01000064">
    <property type="protein sequence ID" value="KRN25675.1"/>
    <property type="molecule type" value="Genomic_DNA"/>
</dbReference>
<comment type="caution">
    <text evidence="4">The sequence shown here is derived from an EMBL/GenBank/DDBJ whole genome shotgun (WGS) entry which is preliminary data.</text>
</comment>
<dbReference type="Proteomes" id="UP000051442">
    <property type="component" value="Unassembled WGS sequence"/>
</dbReference>
<dbReference type="InterPro" id="IPR050425">
    <property type="entry name" value="NAD(P)_dehydrat-like"/>
</dbReference>
<dbReference type="SUPFAM" id="SSF51735">
    <property type="entry name" value="NAD(P)-binding Rossmann-fold domains"/>
    <property type="match status" value="1"/>
</dbReference>
<dbReference type="InterPro" id="IPR036291">
    <property type="entry name" value="NAD(P)-bd_dom_sf"/>
</dbReference>